<organism evidence="2 3">
    <name type="scientific">Reticulomyxa filosa</name>
    <dbReference type="NCBI Taxonomy" id="46433"/>
    <lineage>
        <taxon>Eukaryota</taxon>
        <taxon>Sar</taxon>
        <taxon>Rhizaria</taxon>
        <taxon>Retaria</taxon>
        <taxon>Foraminifera</taxon>
        <taxon>Monothalamids</taxon>
        <taxon>Reticulomyxidae</taxon>
        <taxon>Reticulomyxa</taxon>
    </lineage>
</organism>
<dbReference type="AlphaFoldDB" id="X6MFL8"/>
<evidence type="ECO:0000313" key="2">
    <source>
        <dbReference type="EMBL" id="ETO12217.1"/>
    </source>
</evidence>
<feature type="region of interest" description="Disordered" evidence="1">
    <location>
        <begin position="1"/>
        <end position="29"/>
    </location>
</feature>
<dbReference type="EMBL" id="ASPP01021627">
    <property type="protein sequence ID" value="ETO12217.1"/>
    <property type="molecule type" value="Genomic_DNA"/>
</dbReference>
<keyword evidence="3" id="KW-1185">Reference proteome</keyword>
<name>X6MFL8_RETFI</name>
<evidence type="ECO:0000256" key="1">
    <source>
        <dbReference type="SAM" id="MobiDB-lite"/>
    </source>
</evidence>
<reference evidence="2 3" key="1">
    <citation type="journal article" date="2013" name="Curr. Biol.">
        <title>The Genome of the Foraminiferan Reticulomyxa filosa.</title>
        <authorList>
            <person name="Glockner G."/>
            <person name="Hulsmann N."/>
            <person name="Schleicher M."/>
            <person name="Noegel A.A."/>
            <person name="Eichinger L."/>
            <person name="Gallinger C."/>
            <person name="Pawlowski J."/>
            <person name="Sierra R."/>
            <person name="Euteneuer U."/>
            <person name="Pillet L."/>
            <person name="Moustafa A."/>
            <person name="Platzer M."/>
            <person name="Groth M."/>
            <person name="Szafranski K."/>
            <person name="Schliwa M."/>
        </authorList>
    </citation>
    <scope>NUCLEOTIDE SEQUENCE [LARGE SCALE GENOMIC DNA]</scope>
</reference>
<comment type="caution">
    <text evidence="2">The sequence shown here is derived from an EMBL/GenBank/DDBJ whole genome shotgun (WGS) entry which is preliminary data.</text>
</comment>
<accession>X6MFL8</accession>
<feature type="non-terminal residue" evidence="2">
    <location>
        <position position="253"/>
    </location>
</feature>
<evidence type="ECO:0000313" key="3">
    <source>
        <dbReference type="Proteomes" id="UP000023152"/>
    </source>
</evidence>
<gene>
    <name evidence="2" type="ORF">RFI_25159</name>
</gene>
<dbReference type="Proteomes" id="UP000023152">
    <property type="component" value="Unassembled WGS sequence"/>
</dbReference>
<protein>
    <submittedName>
        <fullName evidence="2">Uncharacterized protein</fullName>
    </submittedName>
</protein>
<sequence length="253" mass="28523">MDRINDKLSGAPEGPVDGKDDDNGLQPDEQENELDVENSYFLFLLKKLFGIDSEDNDESGGILRPNKLIPKAQEHHLEIKNLRDVPLSFLGAPSAIALPQTPLLEQKIAEIGNGDNLIENIDDRFDQRTVLEAIDKDVAIVRLLDNCAKFLTDIQKLRLAINANRNRTCDIFSQNFKCPFESSCLANTEENEKKTQLYFLCNTSILLNFLHLDKSKNNTAATKKVVLTNKALCHVFKNVYNTPEKGINFDVYV</sequence>
<proteinExistence type="predicted"/>